<organism evidence="1 2">
    <name type="scientific">Vagococcus silagei</name>
    <dbReference type="NCBI Taxonomy" id="2508885"/>
    <lineage>
        <taxon>Bacteria</taxon>
        <taxon>Bacillati</taxon>
        <taxon>Bacillota</taxon>
        <taxon>Bacilli</taxon>
        <taxon>Lactobacillales</taxon>
        <taxon>Enterococcaceae</taxon>
        <taxon>Vagococcus</taxon>
    </lineage>
</organism>
<dbReference type="Proteomes" id="UP000310506">
    <property type="component" value="Unassembled WGS sequence"/>
</dbReference>
<dbReference type="InterPro" id="IPR036412">
    <property type="entry name" value="HAD-like_sf"/>
</dbReference>
<dbReference type="PANTHER" id="PTHR10000:SF55">
    <property type="entry name" value="5-AMINO-6-(5-PHOSPHO-D-RIBITYLAMINO)URACIL PHOSPHATASE YCSE"/>
    <property type="match status" value="1"/>
</dbReference>
<dbReference type="GO" id="GO:0016791">
    <property type="term" value="F:phosphatase activity"/>
    <property type="evidence" value="ECO:0007669"/>
    <property type="project" value="UniProtKB-ARBA"/>
</dbReference>
<dbReference type="SFLD" id="SFLDG01144">
    <property type="entry name" value="C2.B.4:_PGP_Like"/>
    <property type="match status" value="1"/>
</dbReference>
<evidence type="ECO:0000313" key="2">
    <source>
        <dbReference type="Proteomes" id="UP000310506"/>
    </source>
</evidence>
<dbReference type="Gene3D" id="3.40.50.1000">
    <property type="entry name" value="HAD superfamily/HAD-like"/>
    <property type="match status" value="1"/>
</dbReference>
<evidence type="ECO:0000313" key="1">
    <source>
        <dbReference type="EMBL" id="THB60614.1"/>
    </source>
</evidence>
<proteinExistence type="predicted"/>
<dbReference type="PROSITE" id="PS01229">
    <property type="entry name" value="COF_2"/>
    <property type="match status" value="1"/>
</dbReference>
<sequence length="289" mass="32024">MVKLIASDMDGTLLSPNLSVSEYNKEAILEAQKQGIEFLVATGRDHTEARPPLEEVGLDCVLITGNGAQAIDKDGEILFTHSIEKVKVKQILSILDSHQLYYELMTTDGVYSSSQPKRLESFTNLIASHVPHITYKMAIAMASAHLTMLKVTFVEDYAEVIEHEKIEILKIITFNEAGQKVLMPIADELRQLDELYITSSYPNNIEINHYQARKGFAVKEVAELKGISMAEVMAIGDNHNDMSMLEVAGVSFAMGNAEPEVKTTAKYLTDTNAENGVGKAIYRVIEENL</sequence>
<dbReference type="PANTHER" id="PTHR10000">
    <property type="entry name" value="PHOSPHOSERINE PHOSPHATASE"/>
    <property type="match status" value="1"/>
</dbReference>
<dbReference type="NCBIfam" id="TIGR00099">
    <property type="entry name" value="Cof-subfamily"/>
    <property type="match status" value="1"/>
</dbReference>
<dbReference type="InterPro" id="IPR006379">
    <property type="entry name" value="HAD-SF_hydro_IIB"/>
</dbReference>
<dbReference type="InterPro" id="IPR000150">
    <property type="entry name" value="Cof"/>
</dbReference>
<dbReference type="SFLD" id="SFLDG01140">
    <property type="entry name" value="C2.B:_Phosphomannomutase_and_P"/>
    <property type="match status" value="1"/>
</dbReference>
<dbReference type="Gene3D" id="3.30.1240.10">
    <property type="match status" value="1"/>
</dbReference>
<dbReference type="EMBL" id="SDGV01000020">
    <property type="protein sequence ID" value="THB60614.1"/>
    <property type="molecule type" value="Genomic_DNA"/>
</dbReference>
<dbReference type="NCBIfam" id="TIGR01484">
    <property type="entry name" value="HAD-SF-IIB"/>
    <property type="match status" value="1"/>
</dbReference>
<gene>
    <name evidence="1" type="ORF">ESZ54_09365</name>
</gene>
<dbReference type="RefSeq" id="WP_136137422.1">
    <property type="nucleotide sequence ID" value="NZ_SDGV01000020.1"/>
</dbReference>
<protein>
    <submittedName>
        <fullName evidence="1">HAD family phosphatase</fullName>
    </submittedName>
</protein>
<dbReference type="InterPro" id="IPR023214">
    <property type="entry name" value="HAD_sf"/>
</dbReference>
<reference evidence="1" key="1">
    <citation type="submission" date="2019-01" db="EMBL/GenBank/DDBJ databases">
        <title>Vagococcus silagei sp. nov. isolated from brewer's grain.</title>
        <authorList>
            <person name="Guu J.-R."/>
        </authorList>
    </citation>
    <scope>NUCLEOTIDE SEQUENCE [LARGE SCALE GENOMIC DNA]</scope>
    <source>
        <strain evidence="1">2B-2</strain>
    </source>
</reference>
<comment type="caution">
    <text evidence="1">The sequence shown here is derived from an EMBL/GenBank/DDBJ whole genome shotgun (WGS) entry which is preliminary data.</text>
</comment>
<name>A0A4S3B0L8_9ENTE</name>
<dbReference type="PROSITE" id="PS01228">
    <property type="entry name" value="COF_1"/>
    <property type="match status" value="1"/>
</dbReference>
<dbReference type="AlphaFoldDB" id="A0A4S3B0L8"/>
<dbReference type="OrthoDB" id="9806027at2"/>
<dbReference type="Pfam" id="PF08282">
    <property type="entry name" value="Hydrolase_3"/>
    <property type="match status" value="1"/>
</dbReference>
<keyword evidence="2" id="KW-1185">Reference proteome</keyword>
<dbReference type="GO" id="GO:0005829">
    <property type="term" value="C:cytosol"/>
    <property type="evidence" value="ECO:0007669"/>
    <property type="project" value="TreeGrafter"/>
</dbReference>
<dbReference type="GO" id="GO:0000287">
    <property type="term" value="F:magnesium ion binding"/>
    <property type="evidence" value="ECO:0007669"/>
    <property type="project" value="TreeGrafter"/>
</dbReference>
<accession>A0A4S3B0L8</accession>
<dbReference type="SFLD" id="SFLDS00003">
    <property type="entry name" value="Haloacid_Dehalogenase"/>
    <property type="match status" value="1"/>
</dbReference>
<dbReference type="CDD" id="cd07516">
    <property type="entry name" value="HAD_Pase"/>
    <property type="match status" value="1"/>
</dbReference>
<dbReference type="SUPFAM" id="SSF56784">
    <property type="entry name" value="HAD-like"/>
    <property type="match status" value="1"/>
</dbReference>